<proteinExistence type="predicted"/>
<evidence type="ECO:0000313" key="1">
    <source>
        <dbReference type="EMBL" id="TKW60464.1"/>
    </source>
</evidence>
<gene>
    <name evidence="1" type="ORF">DI628_06055</name>
</gene>
<dbReference type="AlphaFoldDB" id="A0A6N4R806"/>
<evidence type="ECO:0000313" key="2">
    <source>
        <dbReference type="Proteomes" id="UP000320948"/>
    </source>
</evidence>
<comment type="caution">
    <text evidence="1">The sequence shown here is derived from an EMBL/GenBank/DDBJ whole genome shotgun (WGS) entry which is preliminary data.</text>
</comment>
<name>A0A6N4R806_BLAVI</name>
<protein>
    <recommendedName>
        <fullName evidence="3">Peptidylprolyl isomerase</fullName>
    </recommendedName>
</protein>
<reference evidence="1 2" key="1">
    <citation type="journal article" date="2017" name="Nat. Commun.">
        <title>In situ click chemistry generation of cyclooxygenase-2 inhibitors.</title>
        <authorList>
            <person name="Bhardwaj A."/>
            <person name="Kaur J."/>
            <person name="Wuest M."/>
            <person name="Wuest F."/>
        </authorList>
    </citation>
    <scope>NUCLEOTIDE SEQUENCE [LARGE SCALE GENOMIC DNA]</scope>
    <source>
        <strain evidence="1">S2_018_000_R2_106</strain>
    </source>
</reference>
<sequence>MLGRMGLMAVALVLAACSGNGYTYKAHAKPALPKPFVEMVFQEGQKVRVQMLGQDAELENAFMSWVEQGVYTNAPVYRQLPGVFVLAGKPRLKGEGFVMGTAPAPQVDAKGQPMAPKVHEAGVGHLGLVVHADGTVGPEMILIYGKSVGACCEAPKNVRIGAIREGRLILESVKRGDNLLGVARTL</sequence>
<evidence type="ECO:0008006" key="3">
    <source>
        <dbReference type="Google" id="ProtNLM"/>
    </source>
</evidence>
<accession>A0A6N4R806</accession>
<organism evidence="1 2">
    <name type="scientific">Blastochloris viridis</name>
    <name type="common">Rhodopseudomonas viridis</name>
    <dbReference type="NCBI Taxonomy" id="1079"/>
    <lineage>
        <taxon>Bacteria</taxon>
        <taxon>Pseudomonadati</taxon>
        <taxon>Pseudomonadota</taxon>
        <taxon>Alphaproteobacteria</taxon>
        <taxon>Hyphomicrobiales</taxon>
        <taxon>Blastochloridaceae</taxon>
        <taxon>Blastochloris</taxon>
    </lineage>
</organism>
<dbReference type="Proteomes" id="UP000320948">
    <property type="component" value="Unassembled WGS sequence"/>
</dbReference>
<dbReference type="PROSITE" id="PS51257">
    <property type="entry name" value="PROKAR_LIPOPROTEIN"/>
    <property type="match status" value="1"/>
</dbReference>
<dbReference type="EMBL" id="VAFM01000002">
    <property type="protein sequence ID" value="TKW60464.1"/>
    <property type="molecule type" value="Genomic_DNA"/>
</dbReference>